<gene>
    <name evidence="1" type="ORF">SNOG_01602</name>
</gene>
<dbReference type="KEGG" id="pno:SNOG_01602"/>
<sequence length="101" mass="11770">MSDKDLINTDQMDNFDYNEDEAGQALKIMGKYNTLPLYEQISKRPVVMRWFRSENDPSTRIQSLSDCLTSVSKTLTSQEIEEVMEEMKIFRQNEHQQGSDA</sequence>
<evidence type="ECO:0000313" key="1">
    <source>
        <dbReference type="EMBL" id="EAT91251.1"/>
    </source>
</evidence>
<dbReference type="EMBL" id="CH445326">
    <property type="protein sequence ID" value="EAT91251.1"/>
    <property type="molecule type" value="Genomic_DNA"/>
</dbReference>
<dbReference type="GeneID" id="5969083"/>
<dbReference type="RefSeq" id="XP_001792238.1">
    <property type="nucleotide sequence ID" value="XM_001792186.1"/>
</dbReference>
<reference evidence="2" key="1">
    <citation type="journal article" date="2007" name="Plant Cell">
        <title>Dothideomycete-plant interactions illuminated by genome sequencing and EST analysis of the wheat pathogen Stagonospora nodorum.</title>
        <authorList>
            <person name="Hane J.K."/>
            <person name="Lowe R.G."/>
            <person name="Solomon P.S."/>
            <person name="Tan K.C."/>
            <person name="Schoch C.L."/>
            <person name="Spatafora J.W."/>
            <person name="Crous P.W."/>
            <person name="Kodira C."/>
            <person name="Birren B.W."/>
            <person name="Galagan J.E."/>
            <person name="Torriani S.F."/>
            <person name="McDonald B.A."/>
            <person name="Oliver R.P."/>
        </authorList>
    </citation>
    <scope>NUCLEOTIDE SEQUENCE [LARGE SCALE GENOMIC DNA]</scope>
    <source>
        <strain evidence="2">SN15 / ATCC MYA-4574 / FGSC 10173</strain>
    </source>
</reference>
<protein>
    <submittedName>
        <fullName evidence="1">Uncharacterized protein</fullName>
    </submittedName>
</protein>
<name>Q0V312_PHANO</name>
<proteinExistence type="predicted"/>
<evidence type="ECO:0000313" key="2">
    <source>
        <dbReference type="Proteomes" id="UP000001055"/>
    </source>
</evidence>
<accession>Q0V312</accession>
<dbReference type="Proteomes" id="UP000001055">
    <property type="component" value="Unassembled WGS sequence"/>
</dbReference>
<dbReference type="AlphaFoldDB" id="Q0V312"/>
<dbReference type="InParanoid" id="Q0V312"/>
<organism evidence="1 2">
    <name type="scientific">Phaeosphaeria nodorum (strain SN15 / ATCC MYA-4574 / FGSC 10173)</name>
    <name type="common">Glume blotch fungus</name>
    <name type="synonym">Parastagonospora nodorum</name>
    <dbReference type="NCBI Taxonomy" id="321614"/>
    <lineage>
        <taxon>Eukaryota</taxon>
        <taxon>Fungi</taxon>
        <taxon>Dikarya</taxon>
        <taxon>Ascomycota</taxon>
        <taxon>Pezizomycotina</taxon>
        <taxon>Dothideomycetes</taxon>
        <taxon>Pleosporomycetidae</taxon>
        <taxon>Pleosporales</taxon>
        <taxon>Pleosporineae</taxon>
        <taxon>Phaeosphaeriaceae</taxon>
        <taxon>Parastagonospora</taxon>
    </lineage>
</organism>